<keyword evidence="4" id="KW-1003">Cell membrane</keyword>
<proteinExistence type="predicted"/>
<feature type="transmembrane region" description="Helical" evidence="11">
    <location>
        <begin position="417"/>
        <end position="434"/>
    </location>
</feature>
<evidence type="ECO:0000256" key="3">
    <source>
        <dbReference type="ARBA" id="ARBA00022448"/>
    </source>
</evidence>
<accession>A0A183ULD3</accession>
<keyword evidence="7 11" id="KW-1133">Transmembrane helix</keyword>
<dbReference type="Pfam" id="PF02932">
    <property type="entry name" value="Neur_chan_memb"/>
    <property type="match status" value="1"/>
</dbReference>
<evidence type="ECO:0000259" key="12">
    <source>
        <dbReference type="Pfam" id="PF02931"/>
    </source>
</evidence>
<dbReference type="InterPro" id="IPR036719">
    <property type="entry name" value="Neuro-gated_channel_TM_sf"/>
</dbReference>
<feature type="transmembrane region" description="Helical" evidence="11">
    <location>
        <begin position="246"/>
        <end position="264"/>
    </location>
</feature>
<dbReference type="GO" id="GO:0005230">
    <property type="term" value="F:extracellular ligand-gated monoatomic ion channel activity"/>
    <property type="evidence" value="ECO:0007669"/>
    <property type="project" value="InterPro"/>
</dbReference>
<evidence type="ECO:0000313" key="16">
    <source>
        <dbReference type="WBParaSite" id="TCNE_0000930301-mRNA-1"/>
    </source>
</evidence>
<dbReference type="SUPFAM" id="SSF90112">
    <property type="entry name" value="Neurotransmitter-gated ion-channel transmembrane pore"/>
    <property type="match status" value="1"/>
</dbReference>
<feature type="domain" description="Neurotransmitter-gated ion-channel transmembrane" evidence="13">
    <location>
        <begin position="251"/>
        <end position="343"/>
    </location>
</feature>
<evidence type="ECO:0000256" key="2">
    <source>
        <dbReference type="ARBA" id="ARBA00004236"/>
    </source>
</evidence>
<reference evidence="14 15" key="2">
    <citation type="submission" date="2018-11" db="EMBL/GenBank/DDBJ databases">
        <authorList>
            <consortium name="Pathogen Informatics"/>
        </authorList>
    </citation>
    <scope>NUCLEOTIDE SEQUENCE [LARGE SCALE GENOMIC DNA]</scope>
</reference>
<feature type="transmembrane region" description="Helical" evidence="11">
    <location>
        <begin position="190"/>
        <end position="211"/>
    </location>
</feature>
<dbReference type="SUPFAM" id="SSF63712">
    <property type="entry name" value="Nicotinic receptor ligand binding domain-like"/>
    <property type="match status" value="1"/>
</dbReference>
<evidence type="ECO:0000256" key="4">
    <source>
        <dbReference type="ARBA" id="ARBA00022475"/>
    </source>
</evidence>
<organism evidence="15 16">
    <name type="scientific">Toxocara canis</name>
    <name type="common">Canine roundworm</name>
    <dbReference type="NCBI Taxonomy" id="6265"/>
    <lineage>
        <taxon>Eukaryota</taxon>
        <taxon>Metazoa</taxon>
        <taxon>Ecdysozoa</taxon>
        <taxon>Nematoda</taxon>
        <taxon>Chromadorea</taxon>
        <taxon>Rhabditida</taxon>
        <taxon>Spirurina</taxon>
        <taxon>Ascaridomorpha</taxon>
        <taxon>Ascaridoidea</taxon>
        <taxon>Toxocaridae</taxon>
        <taxon>Toxocara</taxon>
    </lineage>
</organism>
<keyword evidence="15" id="KW-1185">Reference proteome</keyword>
<evidence type="ECO:0000256" key="9">
    <source>
        <dbReference type="ARBA" id="ARBA00023136"/>
    </source>
</evidence>
<dbReference type="GO" id="GO:0005886">
    <property type="term" value="C:plasma membrane"/>
    <property type="evidence" value="ECO:0007669"/>
    <property type="project" value="UniProtKB-SubCell"/>
</dbReference>
<dbReference type="Proteomes" id="UP000050794">
    <property type="component" value="Unassembled WGS sequence"/>
</dbReference>
<dbReference type="EMBL" id="UYWY01020136">
    <property type="protein sequence ID" value="VDM40624.1"/>
    <property type="molecule type" value="Genomic_DNA"/>
</dbReference>
<keyword evidence="5 11" id="KW-0812">Transmembrane</keyword>
<dbReference type="InterPro" id="IPR006201">
    <property type="entry name" value="Neur_channel"/>
</dbReference>
<dbReference type="PRINTS" id="PR00253">
    <property type="entry name" value="GABAARECEPTR"/>
</dbReference>
<evidence type="ECO:0000256" key="7">
    <source>
        <dbReference type="ARBA" id="ARBA00022989"/>
    </source>
</evidence>
<keyword evidence="6" id="KW-0732">Signal</keyword>
<dbReference type="AlphaFoldDB" id="A0A183ULD3"/>
<comment type="subcellular location">
    <subcellularLocation>
        <location evidence="2">Cell membrane</location>
    </subcellularLocation>
    <subcellularLocation>
        <location evidence="1">Membrane</location>
        <topology evidence="1">Multi-pass membrane protein</topology>
    </subcellularLocation>
</comment>
<evidence type="ECO:0000313" key="15">
    <source>
        <dbReference type="Proteomes" id="UP000050794"/>
    </source>
</evidence>
<keyword evidence="9 11" id="KW-0472">Membrane</keyword>
<dbReference type="PANTHER" id="PTHR18945">
    <property type="entry name" value="NEUROTRANSMITTER GATED ION CHANNEL"/>
    <property type="match status" value="1"/>
</dbReference>
<evidence type="ECO:0000313" key="14">
    <source>
        <dbReference type="EMBL" id="VDM40624.1"/>
    </source>
</evidence>
<keyword evidence="10" id="KW-0407">Ion channel</keyword>
<dbReference type="InterPro" id="IPR006028">
    <property type="entry name" value="GABAA/Glycine_rcpt"/>
</dbReference>
<dbReference type="InterPro" id="IPR006202">
    <property type="entry name" value="Neur_chan_lig-bd"/>
</dbReference>
<evidence type="ECO:0000256" key="5">
    <source>
        <dbReference type="ARBA" id="ARBA00022692"/>
    </source>
</evidence>
<sequence>MVGSNSSVELLSLTGRGRDSTGFRTNRRPKTLVTTIMSGQDMQPTFVHIDIFVRTMGPISELTDFFWNGHGSWLHTLTTPNRLVRLSAQGEVLYSSRLTVKAKCHMDLHRFPLDIQACRLIIGSFAYGANEMQFRWRTVGENRGVHMDYEAIHDLPQFELRHFELFNNSLKIRDTNYSTLEVRFFLHRHFGYFLMNFYVPCTLIVLISWVALWINREATSDRIGLGCYGIMLDCHILCFNSTQYNYTGWFIGITSVLTMTFLALDSRSDSPRVNFPTALDIYILICFVALLICICEFTVVHYYTKFNTADPELQRAEKERIRRMLKKVPKEAMLRQTREDGGRYSMYRQRNRDPPKHRFLTPQLSHFERGSQVDVRSFQTDSLGWRLYYMMLVLGKETDPFDVQLNSISVLDRCSRIVLPIAFASVVIIYYNFYVNAPHQFVFDEFTV</sequence>
<evidence type="ECO:0000256" key="11">
    <source>
        <dbReference type="SAM" id="Phobius"/>
    </source>
</evidence>
<protein>
    <submittedName>
        <fullName evidence="16">Neur_chan_LBD domain-containing protein</fullName>
    </submittedName>
</protein>
<name>A0A183ULD3_TOXCA</name>
<evidence type="ECO:0000256" key="10">
    <source>
        <dbReference type="ARBA" id="ARBA00023303"/>
    </source>
</evidence>
<feature type="domain" description="Neurotransmitter-gated ion-channel ligand-binding" evidence="12">
    <location>
        <begin position="67"/>
        <end position="189"/>
    </location>
</feature>
<dbReference type="InterPro" id="IPR036734">
    <property type="entry name" value="Neur_chan_lig-bd_sf"/>
</dbReference>
<dbReference type="InterPro" id="IPR038050">
    <property type="entry name" value="Neuro_actylchol_rec"/>
</dbReference>
<dbReference type="WBParaSite" id="TCNE_0000930301-mRNA-1">
    <property type="protein sequence ID" value="TCNE_0000930301-mRNA-1"/>
    <property type="gene ID" value="TCNE_0000930301"/>
</dbReference>
<keyword evidence="3" id="KW-0813">Transport</keyword>
<evidence type="ECO:0000256" key="8">
    <source>
        <dbReference type="ARBA" id="ARBA00023065"/>
    </source>
</evidence>
<keyword evidence="8" id="KW-0406">Ion transport</keyword>
<dbReference type="CDD" id="cd19049">
    <property type="entry name" value="LGIC_TM_anion"/>
    <property type="match status" value="1"/>
</dbReference>
<dbReference type="PROSITE" id="PS00236">
    <property type="entry name" value="NEUROTR_ION_CHANNEL"/>
    <property type="match status" value="1"/>
</dbReference>
<feature type="transmembrane region" description="Helical" evidence="11">
    <location>
        <begin position="279"/>
        <end position="303"/>
    </location>
</feature>
<evidence type="ECO:0000256" key="1">
    <source>
        <dbReference type="ARBA" id="ARBA00004141"/>
    </source>
</evidence>
<gene>
    <name evidence="14" type="ORF">TCNE_LOCUS9303</name>
</gene>
<dbReference type="Gene3D" id="1.20.58.390">
    <property type="entry name" value="Neurotransmitter-gated ion-channel transmembrane domain"/>
    <property type="match status" value="1"/>
</dbReference>
<dbReference type="Gene3D" id="2.70.170.10">
    <property type="entry name" value="Neurotransmitter-gated ion-channel ligand-binding domain"/>
    <property type="match status" value="1"/>
</dbReference>
<dbReference type="InterPro" id="IPR006029">
    <property type="entry name" value="Neurotrans-gated_channel_TM"/>
</dbReference>
<evidence type="ECO:0000259" key="13">
    <source>
        <dbReference type="Pfam" id="PF02932"/>
    </source>
</evidence>
<reference evidence="16" key="1">
    <citation type="submission" date="2016-06" db="UniProtKB">
        <authorList>
            <consortium name="WormBaseParasite"/>
        </authorList>
    </citation>
    <scope>IDENTIFICATION</scope>
</reference>
<evidence type="ECO:0000256" key="6">
    <source>
        <dbReference type="ARBA" id="ARBA00022729"/>
    </source>
</evidence>
<dbReference type="GO" id="GO:0004888">
    <property type="term" value="F:transmembrane signaling receptor activity"/>
    <property type="evidence" value="ECO:0007669"/>
    <property type="project" value="InterPro"/>
</dbReference>
<dbReference type="InterPro" id="IPR018000">
    <property type="entry name" value="Neurotransmitter_ion_chnl_CS"/>
</dbReference>
<dbReference type="Pfam" id="PF02931">
    <property type="entry name" value="Neur_chan_LBD"/>
    <property type="match status" value="1"/>
</dbReference>